<dbReference type="Proteomes" id="UP000190888">
    <property type="component" value="Unassembled WGS sequence"/>
</dbReference>
<sequence length="477" mass="54549">MENVIGRLEEKKILNRIMFSGDAELVAIYGRRRVGKTFLIRETFRKEIVFDFVGIHGANMSQQLENFSVSLQKASNTSVPLMRPANWIQAFNQLETFLTPRLRKRKAVIFFDEFPWINSPRSGFLETFAHFWNNWCVNQKNLIVVICGSAAAWMIKHVINNKGGLHNRISQKLHLMPFTLAETEAYLQSRHVNLDRYQILQIYMAIGGIPQYLKNIKPGQSAVNAINELCFTKNGLLRGEFSNLYQSLFDKADHHINIIKTLASNKSGLTRNEIISACNLSSGGTTSKIMEELIESGFITQYVPFKKDVRESIYKVTDEFSLFYLKFMTGRSATAKDTWDKMSGSPSWRAWSGYAFESICLKHVEQIKRALGIPAVLTQESAWRYVPGKGEDGAQIDLLIDRQDNCINICEMKYSTAEFTIDPAYAKELRNKVAVFRSKTKTRKTLFVTMITTHGVKKNQNYLGLVQQDLTMDTFFS</sequence>
<dbReference type="EMBL" id="FUWH01000003">
    <property type="protein sequence ID" value="SJZ62643.1"/>
    <property type="molecule type" value="Genomic_DNA"/>
</dbReference>
<accession>A0A1T4M6M9</accession>
<dbReference type="SUPFAM" id="SSF52540">
    <property type="entry name" value="P-loop containing nucleoside triphosphate hydrolases"/>
    <property type="match status" value="1"/>
</dbReference>
<dbReference type="Gene3D" id="3.40.50.300">
    <property type="entry name" value="P-loop containing nucleotide triphosphate hydrolases"/>
    <property type="match status" value="1"/>
</dbReference>
<dbReference type="InterPro" id="IPR011579">
    <property type="entry name" value="ATPase_dom"/>
</dbReference>
<dbReference type="STRING" id="413434.SAMN04488132_103208"/>
<feature type="domain" description="ATPase" evidence="1">
    <location>
        <begin position="7"/>
        <end position="215"/>
    </location>
</feature>
<evidence type="ECO:0000313" key="3">
    <source>
        <dbReference type="Proteomes" id="UP000190888"/>
    </source>
</evidence>
<dbReference type="SUPFAM" id="SSF46785">
    <property type="entry name" value="Winged helix' DNA-binding domain"/>
    <property type="match status" value="1"/>
</dbReference>
<evidence type="ECO:0000259" key="1">
    <source>
        <dbReference type="Pfam" id="PF01637"/>
    </source>
</evidence>
<name>A0A1T4M6M9_9BACT</name>
<dbReference type="InterPro" id="IPR036390">
    <property type="entry name" value="WH_DNA-bd_sf"/>
</dbReference>
<dbReference type="PANTHER" id="PTHR34704">
    <property type="entry name" value="ATPASE"/>
    <property type="match status" value="1"/>
</dbReference>
<keyword evidence="3" id="KW-1185">Reference proteome</keyword>
<evidence type="ECO:0000313" key="2">
    <source>
        <dbReference type="EMBL" id="SJZ62643.1"/>
    </source>
</evidence>
<gene>
    <name evidence="2" type="ORF">SAMN04488132_103208</name>
</gene>
<dbReference type="AlphaFoldDB" id="A0A1T4M6M9"/>
<dbReference type="OrthoDB" id="9813134at2"/>
<proteinExistence type="predicted"/>
<dbReference type="PANTHER" id="PTHR34704:SF1">
    <property type="entry name" value="ATPASE"/>
    <property type="match status" value="1"/>
</dbReference>
<organism evidence="2 3">
    <name type="scientific">Sediminibacterium ginsengisoli</name>
    <dbReference type="NCBI Taxonomy" id="413434"/>
    <lineage>
        <taxon>Bacteria</taxon>
        <taxon>Pseudomonadati</taxon>
        <taxon>Bacteroidota</taxon>
        <taxon>Chitinophagia</taxon>
        <taxon>Chitinophagales</taxon>
        <taxon>Chitinophagaceae</taxon>
        <taxon>Sediminibacterium</taxon>
    </lineage>
</organism>
<dbReference type="GO" id="GO:0005524">
    <property type="term" value="F:ATP binding"/>
    <property type="evidence" value="ECO:0007669"/>
    <property type="project" value="InterPro"/>
</dbReference>
<dbReference type="RefSeq" id="WP_078830696.1">
    <property type="nucleotide sequence ID" value="NZ_FUWH01000003.1"/>
</dbReference>
<reference evidence="2 3" key="1">
    <citation type="submission" date="2017-02" db="EMBL/GenBank/DDBJ databases">
        <authorList>
            <person name="Peterson S.W."/>
        </authorList>
    </citation>
    <scope>NUCLEOTIDE SEQUENCE [LARGE SCALE GENOMIC DNA]</scope>
    <source>
        <strain evidence="2 3">DSM 22335</strain>
    </source>
</reference>
<protein>
    <recommendedName>
        <fullName evidence="1">ATPase domain-containing protein</fullName>
    </recommendedName>
</protein>
<dbReference type="InterPro" id="IPR027417">
    <property type="entry name" value="P-loop_NTPase"/>
</dbReference>
<dbReference type="Pfam" id="PF01637">
    <property type="entry name" value="ATPase_2"/>
    <property type="match status" value="1"/>
</dbReference>